<evidence type="ECO:0000256" key="1">
    <source>
        <dbReference type="SAM" id="MobiDB-lite"/>
    </source>
</evidence>
<dbReference type="AlphaFoldDB" id="A0A9N9IH27"/>
<evidence type="ECO:0000313" key="3">
    <source>
        <dbReference type="Proteomes" id="UP000789508"/>
    </source>
</evidence>
<organism evidence="2 3">
    <name type="scientific">Ambispora leptoticha</name>
    <dbReference type="NCBI Taxonomy" id="144679"/>
    <lineage>
        <taxon>Eukaryota</taxon>
        <taxon>Fungi</taxon>
        <taxon>Fungi incertae sedis</taxon>
        <taxon>Mucoromycota</taxon>
        <taxon>Glomeromycotina</taxon>
        <taxon>Glomeromycetes</taxon>
        <taxon>Archaeosporales</taxon>
        <taxon>Ambisporaceae</taxon>
        <taxon>Ambispora</taxon>
    </lineage>
</organism>
<accession>A0A9N9IH27</accession>
<protein>
    <submittedName>
        <fullName evidence="2">9851_t:CDS:1</fullName>
    </submittedName>
</protein>
<gene>
    <name evidence="2" type="ORF">ALEPTO_LOCUS12741</name>
</gene>
<comment type="caution">
    <text evidence="2">The sequence shown here is derived from an EMBL/GenBank/DDBJ whole genome shotgun (WGS) entry which is preliminary data.</text>
</comment>
<feature type="non-terminal residue" evidence="2">
    <location>
        <position position="83"/>
    </location>
</feature>
<evidence type="ECO:0000313" key="2">
    <source>
        <dbReference type="EMBL" id="CAG8734496.1"/>
    </source>
</evidence>
<feature type="compositionally biased region" description="Basic and acidic residues" evidence="1">
    <location>
        <begin position="60"/>
        <end position="83"/>
    </location>
</feature>
<feature type="region of interest" description="Disordered" evidence="1">
    <location>
        <begin position="45"/>
        <end position="83"/>
    </location>
</feature>
<dbReference type="Proteomes" id="UP000789508">
    <property type="component" value="Unassembled WGS sequence"/>
</dbReference>
<dbReference type="OrthoDB" id="9481409at2759"/>
<dbReference type="EMBL" id="CAJVPS010032108">
    <property type="protein sequence ID" value="CAG8734496.1"/>
    <property type="molecule type" value="Genomic_DNA"/>
</dbReference>
<keyword evidence="3" id="KW-1185">Reference proteome</keyword>
<reference evidence="2" key="1">
    <citation type="submission" date="2021-06" db="EMBL/GenBank/DDBJ databases">
        <authorList>
            <person name="Kallberg Y."/>
            <person name="Tangrot J."/>
            <person name="Rosling A."/>
        </authorList>
    </citation>
    <scope>NUCLEOTIDE SEQUENCE</scope>
    <source>
        <strain evidence="2">FL130A</strain>
    </source>
</reference>
<sequence length="83" mass="9594">KTDEKGSTVQTWREPEIIPQRDLCPDLTNSNNYQLRVEHLYPRKSKDGEFSHAANSGAASEKERVRHGSLTIHRDRDVELLHK</sequence>
<proteinExistence type="predicted"/>
<name>A0A9N9IH27_9GLOM</name>